<sequence length="341" mass="37486">MMQAYDIAVIGAGVMGTNVAYQAAREHPDKRIALIDRDKIGAGCSGYAGAIISPISLTAAHQQQTALSRDWYEDPALGCQHLLRQLDTLIVYSDASQETLNQKTDLLTPVQCEVPGWLSPPSDLQLSQSRATLWGNVFEICQHLAYANDSVDVYECLAVRDFKRSDDGWQLSMSDGRTLHAGQVVVAKGAWLSAEEQSCDLIINRKKVVAYEIDAPVDETSPLVYLYDQGAFLLPLLHKQRWIMSITSQQWGCMPERHECEISQEDRQIAETILQQHAPSLIGALRGGRCHSDGYVRERRPQVVASQPGQLVIGGGSGSGFRFAPAVGRQACELLFSNSTV</sequence>
<evidence type="ECO:0000313" key="4">
    <source>
        <dbReference type="Proteomes" id="UP000305729"/>
    </source>
</evidence>
<proteinExistence type="predicted"/>
<evidence type="ECO:0000313" key="3">
    <source>
        <dbReference type="EMBL" id="QPB82421.1"/>
    </source>
</evidence>
<evidence type="ECO:0000259" key="2">
    <source>
        <dbReference type="Pfam" id="PF01266"/>
    </source>
</evidence>
<dbReference type="InterPro" id="IPR006076">
    <property type="entry name" value="FAD-dep_OxRdtase"/>
</dbReference>
<dbReference type="GO" id="GO:0005737">
    <property type="term" value="C:cytoplasm"/>
    <property type="evidence" value="ECO:0007669"/>
    <property type="project" value="TreeGrafter"/>
</dbReference>
<organism evidence="3 4">
    <name type="scientific">Pseudoalteromonas rubra</name>
    <dbReference type="NCBI Taxonomy" id="43658"/>
    <lineage>
        <taxon>Bacteria</taxon>
        <taxon>Pseudomonadati</taxon>
        <taxon>Pseudomonadota</taxon>
        <taxon>Gammaproteobacteria</taxon>
        <taxon>Alteromonadales</taxon>
        <taxon>Pseudoalteromonadaceae</taxon>
        <taxon>Pseudoalteromonas</taxon>
    </lineage>
</organism>
<dbReference type="AlphaFoldDB" id="A0A5S3UTF7"/>
<reference evidence="3 4" key="1">
    <citation type="submission" date="2019-10" db="EMBL/GenBank/DDBJ databases">
        <title>Pseudoalteromonas rubra S4059.</title>
        <authorList>
            <person name="Paulsen S."/>
            <person name="Wang X."/>
        </authorList>
    </citation>
    <scope>NUCLEOTIDE SEQUENCE [LARGE SCALE GENOMIC DNA]</scope>
    <source>
        <strain evidence="3 4">S4059</strain>
    </source>
</reference>
<dbReference type="Gene3D" id="3.30.9.10">
    <property type="entry name" value="D-Amino Acid Oxidase, subunit A, domain 2"/>
    <property type="match status" value="1"/>
</dbReference>
<dbReference type="PANTHER" id="PTHR13847">
    <property type="entry name" value="SARCOSINE DEHYDROGENASE-RELATED"/>
    <property type="match status" value="1"/>
</dbReference>
<dbReference type="RefSeq" id="WP_138538890.1">
    <property type="nucleotide sequence ID" value="NZ_CP045429.1"/>
</dbReference>
<dbReference type="Pfam" id="PF01266">
    <property type="entry name" value="DAO"/>
    <property type="match status" value="1"/>
</dbReference>
<gene>
    <name evidence="3" type="ORF">CWC22_005230</name>
</gene>
<dbReference type="InterPro" id="IPR036188">
    <property type="entry name" value="FAD/NAD-bd_sf"/>
</dbReference>
<protein>
    <submittedName>
        <fullName evidence="3">FAD-dependent oxidoreductase</fullName>
    </submittedName>
</protein>
<dbReference type="SUPFAM" id="SSF51905">
    <property type="entry name" value="FAD/NAD(P)-binding domain"/>
    <property type="match status" value="1"/>
</dbReference>
<accession>A0A5S3UTF7</accession>
<dbReference type="EMBL" id="CP045429">
    <property type="protein sequence ID" value="QPB82421.1"/>
    <property type="molecule type" value="Genomic_DNA"/>
</dbReference>
<dbReference type="Proteomes" id="UP000305729">
    <property type="component" value="Chromosome 1"/>
</dbReference>
<name>A0A5S3UTF7_9GAMM</name>
<dbReference type="Gene3D" id="3.50.50.60">
    <property type="entry name" value="FAD/NAD(P)-binding domain"/>
    <property type="match status" value="1"/>
</dbReference>
<evidence type="ECO:0000256" key="1">
    <source>
        <dbReference type="ARBA" id="ARBA00023002"/>
    </source>
</evidence>
<feature type="domain" description="FAD dependent oxidoreductase" evidence="2">
    <location>
        <begin position="6"/>
        <end position="334"/>
    </location>
</feature>
<dbReference type="GO" id="GO:0016491">
    <property type="term" value="F:oxidoreductase activity"/>
    <property type="evidence" value="ECO:0007669"/>
    <property type="project" value="UniProtKB-KW"/>
</dbReference>
<keyword evidence="1" id="KW-0560">Oxidoreductase</keyword>